<keyword evidence="1" id="KW-1133">Transmembrane helix</keyword>
<gene>
    <name evidence="2" type="ORF">MUN87_10805</name>
</gene>
<keyword evidence="1" id="KW-0812">Transmembrane</keyword>
<feature type="transmembrane region" description="Helical" evidence="1">
    <location>
        <begin position="179"/>
        <end position="200"/>
    </location>
</feature>
<sequence length="334" mass="37683">MEMIDRYIYAVTQRLPQSQQKDIEMELRGLIEDMLAERGHGEEATKKDVEEVLLELGNPKELARNYRGSKKYFIGPELFDSFMLVLKITLISTALAIFVVFIAKSIINPISILDHFVGFIVSLVTILPAAFGWTAFGFGIAEYMEEINPKDLEFSKEWHPSQLAPVPDEKGRIKQHEPIVSIAFLAILIIAFIFSSEYLGVWIFDNGFSGVVPFLNTETYAFQLILIIIYLGLGIIKESLKLVFGKWTSKLATSILLLNLVQLAAVMLMIIGLDFWNPDFMVELTQAGLLNEGSDAYQTVSSIWENATLFIFILMVIGLILELVEGFIKVNRSK</sequence>
<dbReference type="EMBL" id="CP095071">
    <property type="protein sequence ID" value="UOQ87336.1"/>
    <property type="molecule type" value="Genomic_DNA"/>
</dbReference>
<evidence type="ECO:0000256" key="1">
    <source>
        <dbReference type="SAM" id="Phobius"/>
    </source>
</evidence>
<evidence type="ECO:0000313" key="2">
    <source>
        <dbReference type="EMBL" id="UOQ87336.1"/>
    </source>
</evidence>
<evidence type="ECO:0000313" key="3">
    <source>
        <dbReference type="Proteomes" id="UP000831537"/>
    </source>
</evidence>
<feature type="transmembrane region" description="Helical" evidence="1">
    <location>
        <begin position="84"/>
        <end position="107"/>
    </location>
</feature>
<reference evidence="2 3" key="1">
    <citation type="submission" date="2022-04" db="EMBL/GenBank/DDBJ databases">
        <title>Gracilibacillus sp. isolated from saltern.</title>
        <authorList>
            <person name="Won M."/>
            <person name="Lee C.-M."/>
            <person name="Woen H.-Y."/>
            <person name="Kwon S.-W."/>
        </authorList>
    </citation>
    <scope>NUCLEOTIDE SEQUENCE [LARGE SCALE GENOMIC DNA]</scope>
    <source>
        <strain evidence="2 3">SSPM10-3</strain>
    </source>
</reference>
<dbReference type="Proteomes" id="UP000831537">
    <property type="component" value="Chromosome"/>
</dbReference>
<feature type="transmembrane region" description="Helical" evidence="1">
    <location>
        <begin position="119"/>
        <end position="141"/>
    </location>
</feature>
<dbReference type="RefSeq" id="WP_244747774.1">
    <property type="nucleotide sequence ID" value="NZ_CP095071.1"/>
</dbReference>
<feature type="transmembrane region" description="Helical" evidence="1">
    <location>
        <begin position="256"/>
        <end position="276"/>
    </location>
</feature>
<keyword evidence="3" id="KW-1185">Reference proteome</keyword>
<evidence type="ECO:0008006" key="4">
    <source>
        <dbReference type="Google" id="ProtNLM"/>
    </source>
</evidence>
<name>A0ABY4GSZ2_9BACI</name>
<feature type="transmembrane region" description="Helical" evidence="1">
    <location>
        <begin position="307"/>
        <end position="328"/>
    </location>
</feature>
<accession>A0ABY4GSZ2</accession>
<feature type="transmembrane region" description="Helical" evidence="1">
    <location>
        <begin position="220"/>
        <end position="236"/>
    </location>
</feature>
<keyword evidence="1" id="KW-0472">Membrane</keyword>
<protein>
    <recommendedName>
        <fullName evidence="4">DUF1700 domain-containing protein</fullName>
    </recommendedName>
</protein>
<organism evidence="2 3">
    <name type="scientific">Gracilibacillus salinarum</name>
    <dbReference type="NCBI Taxonomy" id="2932255"/>
    <lineage>
        <taxon>Bacteria</taxon>
        <taxon>Bacillati</taxon>
        <taxon>Bacillota</taxon>
        <taxon>Bacilli</taxon>
        <taxon>Bacillales</taxon>
        <taxon>Bacillaceae</taxon>
        <taxon>Gracilibacillus</taxon>
    </lineage>
</organism>
<proteinExistence type="predicted"/>
<dbReference type="Pfam" id="PF22564">
    <property type="entry name" value="HAAS"/>
    <property type="match status" value="1"/>
</dbReference>